<proteinExistence type="predicted"/>
<dbReference type="EMBL" id="BGPR01000006">
    <property type="protein sequence ID" value="GBL74716.1"/>
    <property type="molecule type" value="Genomic_DNA"/>
</dbReference>
<evidence type="ECO:0000313" key="2">
    <source>
        <dbReference type="Proteomes" id="UP000499080"/>
    </source>
</evidence>
<accession>A0A4Y2A650</accession>
<dbReference type="Proteomes" id="UP000499080">
    <property type="component" value="Unassembled WGS sequence"/>
</dbReference>
<evidence type="ECO:0000313" key="1">
    <source>
        <dbReference type="EMBL" id="GBL74716.1"/>
    </source>
</evidence>
<comment type="caution">
    <text evidence="1">The sequence shown here is derived from an EMBL/GenBank/DDBJ whole genome shotgun (WGS) entry which is preliminary data.</text>
</comment>
<sequence length="121" mass="13175">MLLPGLSGGPYCTDSNKVMELTGRRVGNWARSKRGHPFGCCDFSSTSCPRHCLNNLDVIVAGAWSGIMLYLCVASVGSSAAELLHISSVKPELIYRPPLLEAGMIMMDQSHGYRNYQICPP</sequence>
<organism evidence="1 2">
    <name type="scientific">Araneus ventricosus</name>
    <name type="common">Orbweaver spider</name>
    <name type="synonym">Epeira ventricosa</name>
    <dbReference type="NCBI Taxonomy" id="182803"/>
    <lineage>
        <taxon>Eukaryota</taxon>
        <taxon>Metazoa</taxon>
        <taxon>Ecdysozoa</taxon>
        <taxon>Arthropoda</taxon>
        <taxon>Chelicerata</taxon>
        <taxon>Arachnida</taxon>
        <taxon>Araneae</taxon>
        <taxon>Araneomorphae</taxon>
        <taxon>Entelegynae</taxon>
        <taxon>Araneoidea</taxon>
        <taxon>Araneidae</taxon>
        <taxon>Araneus</taxon>
    </lineage>
</organism>
<keyword evidence="2" id="KW-1185">Reference proteome</keyword>
<name>A0A4Y2A650_ARAVE</name>
<dbReference type="AlphaFoldDB" id="A0A4Y2A650"/>
<gene>
    <name evidence="1" type="ORF">AVEN_243592_1</name>
</gene>
<protein>
    <submittedName>
        <fullName evidence="1">Uncharacterized protein</fullName>
    </submittedName>
</protein>
<reference evidence="1 2" key="1">
    <citation type="journal article" date="2019" name="Sci. Rep.">
        <title>Orb-weaving spider Araneus ventricosus genome elucidates the spidroin gene catalogue.</title>
        <authorList>
            <person name="Kono N."/>
            <person name="Nakamura H."/>
            <person name="Ohtoshi R."/>
            <person name="Moran D.A.P."/>
            <person name="Shinohara A."/>
            <person name="Yoshida Y."/>
            <person name="Fujiwara M."/>
            <person name="Mori M."/>
            <person name="Tomita M."/>
            <person name="Arakawa K."/>
        </authorList>
    </citation>
    <scope>NUCLEOTIDE SEQUENCE [LARGE SCALE GENOMIC DNA]</scope>
</reference>